<protein>
    <submittedName>
        <fullName evidence="1">Uncharacterized protein</fullName>
    </submittedName>
</protein>
<comment type="caution">
    <text evidence="1">The sequence shown here is derived from an EMBL/GenBank/DDBJ whole genome shotgun (WGS) entry which is preliminary data.</text>
</comment>
<proteinExistence type="predicted"/>
<dbReference type="EMBL" id="LIZY01000043">
    <property type="protein sequence ID" value="KPJ64092.1"/>
    <property type="molecule type" value="Genomic_DNA"/>
</dbReference>
<gene>
    <name evidence="1" type="ORF">AMK68_02380</name>
</gene>
<organism evidence="1 2">
    <name type="scientific">candidate division KD3-62 bacterium DG_56</name>
    <dbReference type="NCBI Taxonomy" id="1704032"/>
    <lineage>
        <taxon>Bacteria</taxon>
        <taxon>candidate division KD3-62</taxon>
    </lineage>
</organism>
<evidence type="ECO:0000313" key="1">
    <source>
        <dbReference type="EMBL" id="KPJ64092.1"/>
    </source>
</evidence>
<evidence type="ECO:0000313" key="2">
    <source>
        <dbReference type="Proteomes" id="UP000052020"/>
    </source>
</evidence>
<accession>A0A0S7XQH3</accession>
<name>A0A0S7XQH3_9BACT</name>
<sequence length="61" mass="6525">MPTPRPKDTPAVMPKRAHFAALPAGCGIDLLRAAERPVGTRSCCLGKPPLLRRVGTVAEYL</sequence>
<dbReference type="AlphaFoldDB" id="A0A0S7XQH3"/>
<dbReference type="Proteomes" id="UP000052020">
    <property type="component" value="Unassembled WGS sequence"/>
</dbReference>
<reference evidence="1 2" key="1">
    <citation type="journal article" date="2015" name="Microbiome">
        <title>Genomic resolution of linkages in carbon, nitrogen, and sulfur cycling among widespread estuary sediment bacteria.</title>
        <authorList>
            <person name="Baker B.J."/>
            <person name="Lazar C.S."/>
            <person name="Teske A.P."/>
            <person name="Dick G.J."/>
        </authorList>
    </citation>
    <scope>NUCLEOTIDE SEQUENCE [LARGE SCALE GENOMIC DNA]</scope>
    <source>
        <strain evidence="1">DG_56</strain>
    </source>
</reference>